<evidence type="ECO:0000313" key="3">
    <source>
        <dbReference type="Proteomes" id="UP001224890"/>
    </source>
</evidence>
<comment type="caution">
    <text evidence="2">The sequence shown here is derived from an EMBL/GenBank/DDBJ whole genome shotgun (WGS) entry which is preliminary data.</text>
</comment>
<sequence>MKGDCGCSGASTFTHLSNTPFETPEILFHYCDDAGCVSGHILQHSRPVANSMRSPSLYTPRPTPQGANSVNLDRLIKVPAKAVKLSIDGFPLLSTMLRTPPSSDRSYDESEPRPAPPWLPSTGTPPKDPWEQFSSVPVYVPLVAVVPVQPQRRSPTQFKTHLTSPTTTSQWVGAIETRLYHICDNIVTQDRQRIPGNITPVA</sequence>
<proteinExistence type="predicted"/>
<name>A0AAJ0AKB4_9PEZI</name>
<dbReference type="GeneID" id="85456911"/>
<evidence type="ECO:0000313" key="2">
    <source>
        <dbReference type="EMBL" id="KAK1675435.1"/>
    </source>
</evidence>
<gene>
    <name evidence="2" type="ORF">BDP55DRAFT_632119</name>
</gene>
<feature type="region of interest" description="Disordered" evidence="1">
    <location>
        <begin position="98"/>
        <end position="127"/>
    </location>
</feature>
<dbReference type="RefSeq" id="XP_060429438.1">
    <property type="nucleotide sequence ID" value="XM_060572385.1"/>
</dbReference>
<reference evidence="2" key="1">
    <citation type="submission" date="2021-06" db="EMBL/GenBank/DDBJ databases">
        <title>Comparative genomics, transcriptomics and evolutionary studies reveal genomic signatures of adaptation to plant cell wall in hemibiotrophic fungi.</title>
        <authorList>
            <consortium name="DOE Joint Genome Institute"/>
            <person name="Baroncelli R."/>
            <person name="Diaz J.F."/>
            <person name="Benocci T."/>
            <person name="Peng M."/>
            <person name="Battaglia E."/>
            <person name="Haridas S."/>
            <person name="Andreopoulos W."/>
            <person name="Labutti K."/>
            <person name="Pangilinan J."/>
            <person name="Floch G.L."/>
            <person name="Makela M.R."/>
            <person name="Henrissat B."/>
            <person name="Grigoriev I.V."/>
            <person name="Crouch J.A."/>
            <person name="De Vries R.P."/>
            <person name="Sukno S.A."/>
            <person name="Thon M.R."/>
        </authorList>
    </citation>
    <scope>NUCLEOTIDE SEQUENCE</scope>
    <source>
        <strain evidence="2">CBS 193.32</strain>
    </source>
</reference>
<dbReference type="AlphaFoldDB" id="A0AAJ0AKB4"/>
<accession>A0AAJ0AKB4</accession>
<dbReference type="Proteomes" id="UP001224890">
    <property type="component" value="Unassembled WGS sequence"/>
</dbReference>
<organism evidence="2 3">
    <name type="scientific">Colletotrichum godetiae</name>
    <dbReference type="NCBI Taxonomy" id="1209918"/>
    <lineage>
        <taxon>Eukaryota</taxon>
        <taxon>Fungi</taxon>
        <taxon>Dikarya</taxon>
        <taxon>Ascomycota</taxon>
        <taxon>Pezizomycotina</taxon>
        <taxon>Sordariomycetes</taxon>
        <taxon>Hypocreomycetidae</taxon>
        <taxon>Glomerellales</taxon>
        <taxon>Glomerellaceae</taxon>
        <taxon>Colletotrichum</taxon>
        <taxon>Colletotrichum acutatum species complex</taxon>
    </lineage>
</organism>
<evidence type="ECO:0000256" key="1">
    <source>
        <dbReference type="SAM" id="MobiDB-lite"/>
    </source>
</evidence>
<protein>
    <submittedName>
        <fullName evidence="2">Uncharacterized protein</fullName>
    </submittedName>
</protein>
<dbReference type="EMBL" id="JAHMHR010000021">
    <property type="protein sequence ID" value="KAK1675435.1"/>
    <property type="molecule type" value="Genomic_DNA"/>
</dbReference>
<keyword evidence="3" id="KW-1185">Reference proteome</keyword>